<name>A0A0A8ZP12_ARUDO</name>
<protein>
    <submittedName>
        <fullName evidence="1">Uncharacterized protein</fullName>
    </submittedName>
</protein>
<proteinExistence type="predicted"/>
<reference evidence="1" key="1">
    <citation type="submission" date="2014-09" db="EMBL/GenBank/DDBJ databases">
        <authorList>
            <person name="Magalhaes I.L.F."/>
            <person name="Oliveira U."/>
            <person name="Santos F.R."/>
            <person name="Vidigal T.H.D.A."/>
            <person name="Brescovit A.D."/>
            <person name="Santos A.J."/>
        </authorList>
    </citation>
    <scope>NUCLEOTIDE SEQUENCE</scope>
    <source>
        <tissue evidence="1">Shoot tissue taken approximately 20 cm above the soil surface</tissue>
    </source>
</reference>
<dbReference type="AlphaFoldDB" id="A0A0A8ZP12"/>
<reference evidence="1" key="2">
    <citation type="journal article" date="2015" name="Data Brief">
        <title>Shoot transcriptome of the giant reed, Arundo donax.</title>
        <authorList>
            <person name="Barrero R.A."/>
            <person name="Guerrero F.D."/>
            <person name="Moolhuijzen P."/>
            <person name="Goolsby J.A."/>
            <person name="Tidwell J."/>
            <person name="Bellgard S.E."/>
            <person name="Bellgard M.I."/>
        </authorList>
    </citation>
    <scope>NUCLEOTIDE SEQUENCE</scope>
    <source>
        <tissue evidence="1">Shoot tissue taken approximately 20 cm above the soil surface</tissue>
    </source>
</reference>
<accession>A0A0A8ZP12</accession>
<dbReference type="EMBL" id="GBRH01256781">
    <property type="protein sequence ID" value="JAD41114.1"/>
    <property type="molecule type" value="Transcribed_RNA"/>
</dbReference>
<sequence>MLWTIDAFLHHLSHRKQEVPL</sequence>
<evidence type="ECO:0000313" key="1">
    <source>
        <dbReference type="EMBL" id="JAD41114.1"/>
    </source>
</evidence>
<organism evidence="1">
    <name type="scientific">Arundo donax</name>
    <name type="common">Giant reed</name>
    <name type="synonym">Donax arundinaceus</name>
    <dbReference type="NCBI Taxonomy" id="35708"/>
    <lineage>
        <taxon>Eukaryota</taxon>
        <taxon>Viridiplantae</taxon>
        <taxon>Streptophyta</taxon>
        <taxon>Embryophyta</taxon>
        <taxon>Tracheophyta</taxon>
        <taxon>Spermatophyta</taxon>
        <taxon>Magnoliopsida</taxon>
        <taxon>Liliopsida</taxon>
        <taxon>Poales</taxon>
        <taxon>Poaceae</taxon>
        <taxon>PACMAD clade</taxon>
        <taxon>Arundinoideae</taxon>
        <taxon>Arundineae</taxon>
        <taxon>Arundo</taxon>
    </lineage>
</organism>